<proteinExistence type="predicted"/>
<reference evidence="2" key="1">
    <citation type="submission" date="2021-11" db="EMBL/GenBank/DDBJ databases">
        <authorList>
            <consortium name="Genoscope - CEA"/>
            <person name="William W."/>
        </authorList>
    </citation>
    <scope>NUCLEOTIDE SEQUENCE</scope>
</reference>
<keyword evidence="3" id="KW-1185">Reference proteome</keyword>
<sequence>MRTALLLALIAASAQAITEENFVDGQCATADGADHFPYKSEAGDQFADVISADYSLLWEVQYENDYKIVKNTKTGDVHVLHQCGLNPPSNEDLPAYAKDGTMVEVPLTKIATTSTTYLAFLEMLGERKALKSYQSSFQYVSSPCLRKMHRDGLIEEKDAFADPPKIPDLEALGVQATFASSFGADEYKFIQMTDIDEQQPDAVLKGAEYVEYLGLYFNREKEASAAIQHIVDNYMCTQKAVEGVVKENEPVPVLWAQYWSGATCGDGSSGGWSVASANTWYAELIRAAGGSLIIPDVEAACESWGAPYLSTAQLLEVGKDAAVMISPGPFPEDQDVSALKAWENGRVFDNQGPNGANDWFERRVVEPDAMLQDLALAFYPDDGPTATFSRKWLRDVRAGEPIGGVSDEDLDTACPDIDAPYEFSSTDMCAQISTDDPEQPPDESDAAARAVLAAAAAAAAVLVL</sequence>
<dbReference type="SUPFAM" id="SSF53807">
    <property type="entry name" value="Helical backbone' metal receptor"/>
    <property type="match status" value="1"/>
</dbReference>
<evidence type="ECO:0000256" key="1">
    <source>
        <dbReference type="SAM" id="SignalP"/>
    </source>
</evidence>
<dbReference type="AlphaFoldDB" id="A0A8J2WT83"/>
<keyword evidence="1" id="KW-0732">Signal</keyword>
<dbReference type="PANTHER" id="PTHR38360:SF1">
    <property type="entry name" value="F12P19.7"/>
    <property type="match status" value="1"/>
</dbReference>
<feature type="signal peptide" evidence="1">
    <location>
        <begin position="1"/>
        <end position="16"/>
    </location>
</feature>
<organism evidence="2 3">
    <name type="scientific">Pelagomonas calceolata</name>
    <dbReference type="NCBI Taxonomy" id="35677"/>
    <lineage>
        <taxon>Eukaryota</taxon>
        <taxon>Sar</taxon>
        <taxon>Stramenopiles</taxon>
        <taxon>Ochrophyta</taxon>
        <taxon>Pelagophyceae</taxon>
        <taxon>Pelagomonadales</taxon>
        <taxon>Pelagomonadaceae</taxon>
        <taxon>Pelagomonas</taxon>
    </lineage>
</organism>
<dbReference type="OrthoDB" id="409848at2759"/>
<accession>A0A8J2WT83</accession>
<evidence type="ECO:0000313" key="3">
    <source>
        <dbReference type="Proteomes" id="UP000789595"/>
    </source>
</evidence>
<dbReference type="PANTHER" id="PTHR38360">
    <property type="entry name" value="OS03G0120000 PROTEIN"/>
    <property type="match status" value="1"/>
</dbReference>
<dbReference type="Proteomes" id="UP000789595">
    <property type="component" value="Unassembled WGS sequence"/>
</dbReference>
<evidence type="ECO:0000313" key="2">
    <source>
        <dbReference type="EMBL" id="CAH0366309.1"/>
    </source>
</evidence>
<protein>
    <recommendedName>
        <fullName evidence="4">Fe/B12 periplasmic-binding domain-containing protein</fullName>
    </recommendedName>
</protein>
<dbReference type="EMBL" id="CAKKNE010000001">
    <property type="protein sequence ID" value="CAH0366309.1"/>
    <property type="molecule type" value="Genomic_DNA"/>
</dbReference>
<evidence type="ECO:0008006" key="4">
    <source>
        <dbReference type="Google" id="ProtNLM"/>
    </source>
</evidence>
<gene>
    <name evidence="2" type="ORF">PECAL_1P27930</name>
</gene>
<name>A0A8J2WT83_9STRA</name>
<dbReference type="Gene3D" id="3.40.50.1980">
    <property type="entry name" value="Nitrogenase molybdenum iron protein domain"/>
    <property type="match status" value="1"/>
</dbReference>
<feature type="chain" id="PRO_5035147362" description="Fe/B12 periplasmic-binding domain-containing protein" evidence="1">
    <location>
        <begin position="17"/>
        <end position="464"/>
    </location>
</feature>
<comment type="caution">
    <text evidence="2">The sequence shown here is derived from an EMBL/GenBank/DDBJ whole genome shotgun (WGS) entry which is preliminary data.</text>
</comment>